<keyword evidence="2" id="KW-0560">Oxidoreductase</keyword>
<dbReference type="STRING" id="380248.SAMN05216251_101440"/>
<dbReference type="InterPro" id="IPR057326">
    <property type="entry name" value="KR_dom"/>
</dbReference>
<comment type="similarity">
    <text evidence="1 3">Belongs to the short-chain dehydrogenases/reductases (SDR) family.</text>
</comment>
<dbReference type="RefSeq" id="WP_093711558.1">
    <property type="nucleotide sequence ID" value="NZ_FONG01000001.1"/>
</dbReference>
<evidence type="ECO:0000259" key="4">
    <source>
        <dbReference type="SMART" id="SM00822"/>
    </source>
</evidence>
<dbReference type="InterPro" id="IPR036291">
    <property type="entry name" value="NAD(P)-bd_dom_sf"/>
</dbReference>
<evidence type="ECO:0000256" key="2">
    <source>
        <dbReference type="ARBA" id="ARBA00023002"/>
    </source>
</evidence>
<dbReference type="InterPro" id="IPR002347">
    <property type="entry name" value="SDR_fam"/>
</dbReference>
<keyword evidence="6" id="KW-1185">Reference proteome</keyword>
<gene>
    <name evidence="5" type="ORF">SAMN05216251_101440</name>
</gene>
<dbReference type="Gene3D" id="3.40.50.720">
    <property type="entry name" value="NAD(P)-binding Rossmann-like Domain"/>
    <property type="match status" value="1"/>
</dbReference>
<dbReference type="Pfam" id="PF00106">
    <property type="entry name" value="adh_short"/>
    <property type="match status" value="1"/>
</dbReference>
<dbReference type="CDD" id="cd05233">
    <property type="entry name" value="SDR_c"/>
    <property type="match status" value="1"/>
</dbReference>
<evidence type="ECO:0000256" key="1">
    <source>
        <dbReference type="ARBA" id="ARBA00006484"/>
    </source>
</evidence>
<dbReference type="SUPFAM" id="SSF51735">
    <property type="entry name" value="NAD(P)-binding Rossmann-fold domains"/>
    <property type="match status" value="1"/>
</dbReference>
<reference evidence="5 6" key="1">
    <citation type="submission" date="2016-10" db="EMBL/GenBank/DDBJ databases">
        <authorList>
            <person name="de Groot N.N."/>
        </authorList>
    </citation>
    <scope>NUCLEOTIDE SEQUENCE [LARGE SCALE GENOMIC DNA]</scope>
    <source>
        <strain evidence="5 6">CGMCC 4.3510</strain>
    </source>
</reference>
<dbReference type="PRINTS" id="PR00081">
    <property type="entry name" value="GDHRDH"/>
</dbReference>
<dbReference type="PROSITE" id="PS00061">
    <property type="entry name" value="ADH_SHORT"/>
    <property type="match status" value="1"/>
</dbReference>
<sequence>MPEIKDTERTGPDAIADTAVAGPDAIEGKVVVITGASSGIGEATALLLAGRGAKVVLGARGAEKLADLAARIEKAGGEVAHRVTDVRERADVAALVGLATTRFGRLDVMVSNAGVMPISLLDELRVEDWEDMIDVNVKGVLYGIAAALPVFRAQGSGHFVHTASTAAHRIVPRQSVYSGTKMAVRAISEGLRQEAGDKLRVTVISPGMTLTNAEVRAYVAAAGVDGAMPPAAVARAIAFAIEQPAGVDVGEIVVRPTAQS</sequence>
<dbReference type="PANTHER" id="PTHR43115">
    <property type="entry name" value="DEHYDROGENASE/REDUCTASE SDR FAMILY MEMBER 11"/>
    <property type="match status" value="1"/>
</dbReference>
<dbReference type="PRINTS" id="PR00080">
    <property type="entry name" value="SDRFAMILY"/>
</dbReference>
<feature type="domain" description="Ketoreductase" evidence="4">
    <location>
        <begin position="29"/>
        <end position="208"/>
    </location>
</feature>
<dbReference type="PANTHER" id="PTHR43115:SF4">
    <property type="entry name" value="DEHYDROGENASE_REDUCTASE SDR FAMILY MEMBER 11"/>
    <property type="match status" value="1"/>
</dbReference>
<organism evidence="5 6">
    <name type="scientific">Actinacidiphila alni</name>
    <dbReference type="NCBI Taxonomy" id="380248"/>
    <lineage>
        <taxon>Bacteria</taxon>
        <taxon>Bacillati</taxon>
        <taxon>Actinomycetota</taxon>
        <taxon>Actinomycetes</taxon>
        <taxon>Kitasatosporales</taxon>
        <taxon>Streptomycetaceae</taxon>
        <taxon>Actinacidiphila</taxon>
    </lineage>
</organism>
<dbReference type="EMBL" id="FONG01000001">
    <property type="protein sequence ID" value="SFE08148.1"/>
    <property type="molecule type" value="Genomic_DNA"/>
</dbReference>
<protein>
    <submittedName>
        <fullName evidence="5">NADP-dependent 3-hydroxy acid dehydrogenase YdfG</fullName>
    </submittedName>
</protein>
<evidence type="ECO:0000313" key="6">
    <source>
        <dbReference type="Proteomes" id="UP000199323"/>
    </source>
</evidence>
<proteinExistence type="inferred from homology"/>
<name>A0A1I1XNF7_9ACTN</name>
<accession>A0A1I1XNF7</accession>
<dbReference type="OrthoDB" id="9775296at2"/>
<evidence type="ECO:0000313" key="5">
    <source>
        <dbReference type="EMBL" id="SFE08148.1"/>
    </source>
</evidence>
<dbReference type="GO" id="GO:0016616">
    <property type="term" value="F:oxidoreductase activity, acting on the CH-OH group of donors, NAD or NADP as acceptor"/>
    <property type="evidence" value="ECO:0007669"/>
    <property type="project" value="UniProtKB-ARBA"/>
</dbReference>
<dbReference type="Proteomes" id="UP000199323">
    <property type="component" value="Unassembled WGS sequence"/>
</dbReference>
<dbReference type="SMART" id="SM00822">
    <property type="entry name" value="PKS_KR"/>
    <property type="match status" value="1"/>
</dbReference>
<dbReference type="InterPro" id="IPR020904">
    <property type="entry name" value="Sc_DH/Rdtase_CS"/>
</dbReference>
<dbReference type="FunFam" id="3.40.50.720:FF:000047">
    <property type="entry name" value="NADP-dependent L-serine/L-allo-threonine dehydrogenase"/>
    <property type="match status" value="1"/>
</dbReference>
<evidence type="ECO:0000256" key="3">
    <source>
        <dbReference type="RuleBase" id="RU000363"/>
    </source>
</evidence>
<dbReference type="AlphaFoldDB" id="A0A1I1XNF7"/>